<evidence type="ECO:0000313" key="1">
    <source>
        <dbReference type="EMBL" id="KAG0418649.1"/>
    </source>
</evidence>
<dbReference type="Proteomes" id="UP000805193">
    <property type="component" value="Unassembled WGS sequence"/>
</dbReference>
<accession>A0AC60PF57</accession>
<keyword evidence="2" id="KW-1185">Reference proteome</keyword>
<name>A0AC60PF57_IXOPE</name>
<reference evidence="1 2" key="1">
    <citation type="journal article" date="2020" name="Cell">
        <title>Large-Scale Comparative Analyses of Tick Genomes Elucidate Their Genetic Diversity and Vector Capacities.</title>
        <authorList>
            <consortium name="Tick Genome and Microbiome Consortium (TIGMIC)"/>
            <person name="Jia N."/>
            <person name="Wang J."/>
            <person name="Shi W."/>
            <person name="Du L."/>
            <person name="Sun Y."/>
            <person name="Zhan W."/>
            <person name="Jiang J.F."/>
            <person name="Wang Q."/>
            <person name="Zhang B."/>
            <person name="Ji P."/>
            <person name="Bell-Sakyi L."/>
            <person name="Cui X.M."/>
            <person name="Yuan T.T."/>
            <person name="Jiang B.G."/>
            <person name="Yang W.F."/>
            <person name="Lam T.T."/>
            <person name="Chang Q.C."/>
            <person name="Ding S.J."/>
            <person name="Wang X.J."/>
            <person name="Zhu J.G."/>
            <person name="Ruan X.D."/>
            <person name="Zhao L."/>
            <person name="Wei J.T."/>
            <person name="Ye R.Z."/>
            <person name="Que T.C."/>
            <person name="Du C.H."/>
            <person name="Zhou Y.H."/>
            <person name="Cheng J.X."/>
            <person name="Dai P.F."/>
            <person name="Guo W.B."/>
            <person name="Han X.H."/>
            <person name="Huang E.J."/>
            <person name="Li L.F."/>
            <person name="Wei W."/>
            <person name="Gao Y.C."/>
            <person name="Liu J.Z."/>
            <person name="Shao H.Z."/>
            <person name="Wang X."/>
            <person name="Wang C.C."/>
            <person name="Yang T.C."/>
            <person name="Huo Q.B."/>
            <person name="Li W."/>
            <person name="Chen H.Y."/>
            <person name="Chen S.E."/>
            <person name="Zhou L.G."/>
            <person name="Ni X.B."/>
            <person name="Tian J.H."/>
            <person name="Sheng Y."/>
            <person name="Liu T."/>
            <person name="Pan Y.S."/>
            <person name="Xia L.Y."/>
            <person name="Li J."/>
            <person name="Zhao F."/>
            <person name="Cao W.C."/>
        </authorList>
    </citation>
    <scope>NUCLEOTIDE SEQUENCE [LARGE SCALE GENOMIC DNA]</scope>
    <source>
        <strain evidence="1">Iper-2018</strain>
    </source>
</reference>
<proteinExistence type="predicted"/>
<protein>
    <submittedName>
        <fullName evidence="1">Uncharacterized protein</fullName>
    </submittedName>
</protein>
<sequence>MNGEDGEGILSATALLFSYLFSPGFFLRCTVKTAAHPDGKQARRKGRDDFEETPLLMALSTYLSYVILGIFGHIRDFMRSVGLEEIRTATEKDREGYVPLYQSFESFYTRNVYRPIRDCFNQPICSVPGAVIDLVDRVTDDNNWTFTMPGTVTKAINMGSYNYLGFAENSGPVVDEVEKSIRRYGSGTCSSRHELGTLAIHQELEDLVARFLGVEACMTVGMGFATNSTNIPGLAQKGCLILSDELNHASLILGCRLSGATIRVFKHNNIADLERKLRDAIVGGQPRTHRPWKKIVIIVEGVYSMEGSIVKLPEIVALKKKYKAYLYVDEAHSIGAMGPTGRGVVDYFGLDPRDVDLHMGTFTKSFGAAGGYIAGSKAVVDHLRAESHSFCYAASMPAPVAQQIISTCRVIMGEVGDGDGQRRIERLARNTHYFRRRLKQMGFIIYGNEDSPVVPLMLYLPSKIAGLVRYLMKRGVATVGVGFPATPLLEARARFCMSASHTKEMLDQALSVIDKAGDYLYLKLSKRKRTTEEIVY</sequence>
<evidence type="ECO:0000313" key="2">
    <source>
        <dbReference type="Proteomes" id="UP000805193"/>
    </source>
</evidence>
<organism evidence="1 2">
    <name type="scientific">Ixodes persulcatus</name>
    <name type="common">Taiga tick</name>
    <dbReference type="NCBI Taxonomy" id="34615"/>
    <lineage>
        <taxon>Eukaryota</taxon>
        <taxon>Metazoa</taxon>
        <taxon>Ecdysozoa</taxon>
        <taxon>Arthropoda</taxon>
        <taxon>Chelicerata</taxon>
        <taxon>Arachnida</taxon>
        <taxon>Acari</taxon>
        <taxon>Parasitiformes</taxon>
        <taxon>Ixodida</taxon>
        <taxon>Ixodoidea</taxon>
        <taxon>Ixodidae</taxon>
        <taxon>Ixodinae</taxon>
        <taxon>Ixodes</taxon>
    </lineage>
</organism>
<dbReference type="EMBL" id="JABSTQ010010719">
    <property type="protein sequence ID" value="KAG0418649.1"/>
    <property type="molecule type" value="Genomic_DNA"/>
</dbReference>
<gene>
    <name evidence="1" type="ORF">HPB47_004690</name>
</gene>
<comment type="caution">
    <text evidence="1">The sequence shown here is derived from an EMBL/GenBank/DDBJ whole genome shotgun (WGS) entry which is preliminary data.</text>
</comment>